<keyword evidence="9" id="KW-1185">Reference proteome</keyword>
<evidence type="ECO:0000256" key="1">
    <source>
        <dbReference type="ARBA" id="ARBA00004123"/>
    </source>
</evidence>
<dbReference type="PANTHER" id="PTHR11203:SF11">
    <property type="entry name" value="CLEAVAGE AND POLYADENYLATION SPECIFICITY FACTOR SUBUNIT 3"/>
    <property type="match status" value="1"/>
</dbReference>
<evidence type="ECO:0000256" key="2">
    <source>
        <dbReference type="ARBA" id="ARBA00022664"/>
    </source>
</evidence>
<keyword evidence="2" id="KW-0507">mRNA processing</keyword>
<keyword evidence="5" id="KW-0539">Nucleus</keyword>
<dbReference type="Pfam" id="PF10996">
    <property type="entry name" value="Beta-Casp"/>
    <property type="match status" value="1"/>
</dbReference>
<feature type="domain" description="Pre-mRNA 3'-end-processing endonuclease polyadenylation factor C-term" evidence="7">
    <location>
        <begin position="290"/>
        <end position="508"/>
    </location>
</feature>
<reference evidence="8 9" key="1">
    <citation type="submission" date="2021-04" db="EMBL/GenBank/DDBJ databases">
        <authorList>
            <person name="Bliznina A."/>
        </authorList>
    </citation>
    <scope>NUCLEOTIDE SEQUENCE [LARGE SCALE GENOMIC DNA]</scope>
</reference>
<feature type="domain" description="Beta-Casp" evidence="6">
    <location>
        <begin position="58"/>
        <end position="180"/>
    </location>
</feature>
<evidence type="ECO:0000313" key="8">
    <source>
        <dbReference type="EMBL" id="CAG5086619.1"/>
    </source>
</evidence>
<dbReference type="InterPro" id="IPR021718">
    <property type="entry name" value="CPSF73-100_C"/>
</dbReference>
<evidence type="ECO:0000256" key="4">
    <source>
        <dbReference type="ARBA" id="ARBA00022801"/>
    </source>
</evidence>
<dbReference type="Proteomes" id="UP001158576">
    <property type="component" value="Chromosome PAR"/>
</dbReference>
<evidence type="ECO:0000256" key="3">
    <source>
        <dbReference type="ARBA" id="ARBA00022722"/>
    </source>
</evidence>
<dbReference type="SMART" id="SM01027">
    <property type="entry name" value="Beta-Casp"/>
    <property type="match status" value="1"/>
</dbReference>
<evidence type="ECO:0000256" key="5">
    <source>
        <dbReference type="ARBA" id="ARBA00023242"/>
    </source>
</evidence>
<dbReference type="InterPro" id="IPR022712">
    <property type="entry name" value="Beta_Casp"/>
</dbReference>
<dbReference type="SMART" id="SM01098">
    <property type="entry name" value="CPSF73-100_C"/>
    <property type="match status" value="1"/>
</dbReference>
<accession>A0ABN7RV06</accession>
<dbReference type="PANTHER" id="PTHR11203">
    <property type="entry name" value="CLEAVAGE AND POLYADENYLATION SPECIFICITY FACTOR FAMILY MEMBER"/>
    <property type="match status" value="1"/>
</dbReference>
<sequence>MAAEVPPQKPDILIMESTYGTHLHEKREEREHRFTSVIHDIINRGGRCLIPVFALGRAQELLLILDDYWAQHSELHDIPIYYASTLAKKCMSVYQTYTNAMNSKIQKAITTRNPFQFRHISNLKGMEQFDDDIGPSVVLASPGMMQSGLSRELFEKWCTNKRNGVILAGYAVEGTLAHQIKTEPDEITTLSGQKLPLKMQVEYMSFSAHADYRQISEFVREIKPPHIVLVHGEANEMGRLKRQLDIEYEHDAETDITIHMPRNAEKVKFHFRGEKNAKVVGSLAHYLPKQEDEIEGILVKKNFNYKIVAANDLKTHAELETTQVKQRLSVDFHAPADLLKFYLEQLSYDVKEFGNPCDRKKVKRGDGKCGFIVFRCIRIVFDEANNMVILEWKSTPTADAYADSVLAMVIRVDTEAKVTAKPQIIHPEGGEKFLQEKFEMKCRILLETMYGDGAVEETKDSDVIILHADNKKVEINVKQLTVECEEDEKLMEMVLETVHRLYTAVMPIPTQALC</sequence>
<dbReference type="Pfam" id="PF11718">
    <property type="entry name" value="CPSF73-100_C"/>
    <property type="match status" value="1"/>
</dbReference>
<dbReference type="InterPro" id="IPR036866">
    <property type="entry name" value="RibonucZ/Hydroxyglut_hydro"/>
</dbReference>
<name>A0ABN7RV06_OIKDI</name>
<protein>
    <submittedName>
        <fullName evidence="8">Oidioi.mRNA.OKI2018_I69.PAR.g11285.t1.cds</fullName>
    </submittedName>
</protein>
<evidence type="ECO:0000259" key="7">
    <source>
        <dbReference type="SMART" id="SM01098"/>
    </source>
</evidence>
<comment type="subcellular location">
    <subcellularLocation>
        <location evidence="1">Nucleus</location>
    </subcellularLocation>
</comment>
<dbReference type="SUPFAM" id="SSF56281">
    <property type="entry name" value="Metallo-hydrolase/oxidoreductase"/>
    <property type="match status" value="1"/>
</dbReference>
<dbReference type="Pfam" id="PF07521">
    <property type="entry name" value="RMMBL"/>
    <property type="match status" value="1"/>
</dbReference>
<evidence type="ECO:0000259" key="6">
    <source>
        <dbReference type="SMART" id="SM01027"/>
    </source>
</evidence>
<keyword evidence="4" id="KW-0378">Hydrolase</keyword>
<dbReference type="InterPro" id="IPR011108">
    <property type="entry name" value="RMMBL"/>
</dbReference>
<dbReference type="InterPro" id="IPR050698">
    <property type="entry name" value="MBL"/>
</dbReference>
<dbReference type="EMBL" id="OU015568">
    <property type="protein sequence ID" value="CAG5086619.1"/>
    <property type="molecule type" value="Genomic_DNA"/>
</dbReference>
<gene>
    <name evidence="8" type="ORF">OKIOD_LOCUS2843</name>
</gene>
<keyword evidence="3" id="KW-0540">Nuclease</keyword>
<evidence type="ECO:0000313" key="9">
    <source>
        <dbReference type="Proteomes" id="UP001158576"/>
    </source>
</evidence>
<organism evidence="8 9">
    <name type="scientific">Oikopleura dioica</name>
    <name type="common">Tunicate</name>
    <dbReference type="NCBI Taxonomy" id="34765"/>
    <lineage>
        <taxon>Eukaryota</taxon>
        <taxon>Metazoa</taxon>
        <taxon>Chordata</taxon>
        <taxon>Tunicata</taxon>
        <taxon>Appendicularia</taxon>
        <taxon>Copelata</taxon>
        <taxon>Oikopleuridae</taxon>
        <taxon>Oikopleura</taxon>
    </lineage>
</organism>
<proteinExistence type="predicted"/>
<dbReference type="Gene3D" id="3.40.50.10890">
    <property type="match status" value="1"/>
</dbReference>